<evidence type="ECO:0000313" key="1">
    <source>
        <dbReference type="EMBL" id="CAE8585932.1"/>
    </source>
</evidence>
<dbReference type="PROSITE" id="PS51257">
    <property type="entry name" value="PROKAR_LIPOPROTEIN"/>
    <property type="match status" value="1"/>
</dbReference>
<name>A0A813DK97_POLGL</name>
<dbReference type="EMBL" id="CAJNNW010036719">
    <property type="protein sequence ID" value="CAE8737031.1"/>
    <property type="molecule type" value="Genomic_DNA"/>
</dbReference>
<gene>
    <name evidence="1" type="ORF">PGLA1383_LOCUS4832</name>
    <name evidence="2" type="ORF">PGLA2088_LOCUS48582</name>
</gene>
<dbReference type="EMBL" id="CAJNNV010001836">
    <property type="protein sequence ID" value="CAE8585932.1"/>
    <property type="molecule type" value="Genomic_DNA"/>
</dbReference>
<protein>
    <submittedName>
        <fullName evidence="1">Uncharacterized protein</fullName>
    </submittedName>
</protein>
<dbReference type="AlphaFoldDB" id="A0A813DK97"/>
<comment type="caution">
    <text evidence="1">The sequence shown here is derived from an EMBL/GenBank/DDBJ whole genome shotgun (WGS) entry which is preliminary data.</text>
</comment>
<evidence type="ECO:0000313" key="2">
    <source>
        <dbReference type="EMBL" id="CAE8737031.1"/>
    </source>
</evidence>
<dbReference type="Proteomes" id="UP000626109">
    <property type="component" value="Unassembled WGS sequence"/>
</dbReference>
<proteinExistence type="predicted"/>
<organism evidence="1 3">
    <name type="scientific">Polarella glacialis</name>
    <name type="common">Dinoflagellate</name>
    <dbReference type="NCBI Taxonomy" id="89957"/>
    <lineage>
        <taxon>Eukaryota</taxon>
        <taxon>Sar</taxon>
        <taxon>Alveolata</taxon>
        <taxon>Dinophyceae</taxon>
        <taxon>Suessiales</taxon>
        <taxon>Suessiaceae</taxon>
        <taxon>Polarella</taxon>
    </lineage>
</organism>
<dbReference type="Proteomes" id="UP000654075">
    <property type="component" value="Unassembled WGS sequence"/>
</dbReference>
<accession>A0A813DK97</accession>
<sequence>MSFIRWNRSAYRSCSWLQACGSSVGCRGWNLNSVRRFGGQGSGCARGPTLEQPPGVPCDIWERYREYLDKRRAHYDSICKAPLSFNQWRFRVKVAPVQLKQADRRGGFAAGATAVKPDDTSTEDWQLYIHFVQRCLASDRKPLSVRQWCFRCKNATPAGATTIQPHSTGDKTWSDYNAYVTSKKSAGATPCSFAQWTRLQPQGMTQVCPAAVSQGTWQKYLCYVGRSEAMQKVSLSFPQWSPRCGAGMTRERPAYVTDDDWQRYSQYTVSRIPETAAKLMSVRQFLRNQEACKPAGISISRPVEVSEATWHQYMEHCSNKSRASVIPLLSCPQWLRSCKGGRPRGATPSCPADIPELRWGQYMMYVRSACCLQDSTELLSVQQWLQRSAAGLAAVAGRAPNQSRMGLLKRVLHETEYAQVTCAGAFRHNLIKYLRSESSGFHSESNARLQSYYEQASPCKGSVLYCVQRLPKKESTEIEQNPRRRLYGGSYIQSMSHLKPGSYCELGSFRRALTSRYQGFSTLYCLQNSGVVELGFLRAAEDLILSKAYELGAECLESSGIHLERLRHWDESHAFITQAGALAVQNGWAKEVVRPG</sequence>
<keyword evidence="3" id="KW-1185">Reference proteome</keyword>
<evidence type="ECO:0000313" key="3">
    <source>
        <dbReference type="Proteomes" id="UP000654075"/>
    </source>
</evidence>
<reference evidence="1" key="1">
    <citation type="submission" date="2021-02" db="EMBL/GenBank/DDBJ databases">
        <authorList>
            <person name="Dougan E. K."/>
            <person name="Rhodes N."/>
            <person name="Thang M."/>
            <person name="Chan C."/>
        </authorList>
    </citation>
    <scope>NUCLEOTIDE SEQUENCE</scope>
</reference>